<feature type="domain" description="YdhG-like" evidence="2">
    <location>
        <begin position="23"/>
        <end position="114"/>
    </location>
</feature>
<gene>
    <name evidence="3" type="ORF">OXPF_30080</name>
</gene>
<protein>
    <recommendedName>
        <fullName evidence="2">YdhG-like domain-containing protein</fullName>
    </recommendedName>
</protein>
<reference evidence="3 4" key="1">
    <citation type="submission" date="2015-09" db="EMBL/GenBank/DDBJ databases">
        <title>Genome sequence of Oxobacter pfennigii DSM 3222.</title>
        <authorList>
            <person name="Poehlein A."/>
            <person name="Bengelsdorf F.R."/>
            <person name="Schiel-Bengelsdorf B."/>
            <person name="Duerre P."/>
            <person name="Daniel R."/>
        </authorList>
    </citation>
    <scope>NUCLEOTIDE SEQUENCE [LARGE SCALE GENOMIC DNA]</scope>
    <source>
        <strain evidence="3 4">DSM 3222</strain>
    </source>
</reference>
<organism evidence="3 4">
    <name type="scientific">Oxobacter pfennigii</name>
    <dbReference type="NCBI Taxonomy" id="36849"/>
    <lineage>
        <taxon>Bacteria</taxon>
        <taxon>Bacillati</taxon>
        <taxon>Bacillota</taxon>
        <taxon>Clostridia</taxon>
        <taxon>Eubacteriales</taxon>
        <taxon>Clostridiaceae</taxon>
        <taxon>Oxobacter</taxon>
    </lineage>
</organism>
<evidence type="ECO:0000256" key="1">
    <source>
        <dbReference type="SAM" id="Coils"/>
    </source>
</evidence>
<dbReference type="OrthoDB" id="115213at2"/>
<keyword evidence="4" id="KW-1185">Reference proteome</keyword>
<dbReference type="STRING" id="36849.OXPF_30080"/>
<dbReference type="Pfam" id="PF08818">
    <property type="entry name" value="DUF1801"/>
    <property type="match status" value="1"/>
</dbReference>
<dbReference type="InterPro" id="IPR014922">
    <property type="entry name" value="YdhG-like"/>
</dbReference>
<evidence type="ECO:0000313" key="3">
    <source>
        <dbReference type="EMBL" id="KPU43567.1"/>
    </source>
</evidence>
<dbReference type="Proteomes" id="UP000050326">
    <property type="component" value="Unassembled WGS sequence"/>
</dbReference>
<keyword evidence="1" id="KW-0175">Coiled coil</keyword>
<dbReference type="SUPFAM" id="SSF159888">
    <property type="entry name" value="YdhG-like"/>
    <property type="match status" value="1"/>
</dbReference>
<dbReference type="AlphaFoldDB" id="A0A0P8W4Q6"/>
<name>A0A0P8W4Q6_9CLOT</name>
<comment type="caution">
    <text evidence="3">The sequence shown here is derived from an EMBL/GenBank/DDBJ whole genome shotgun (WGS) entry which is preliminary data.</text>
</comment>
<dbReference type="EMBL" id="LKET01000039">
    <property type="protein sequence ID" value="KPU43567.1"/>
    <property type="molecule type" value="Genomic_DNA"/>
</dbReference>
<sequence>MDENKNIISTIDEYINQFSPDVQEKLQAIRQIIRENAPQAKEKISWQMPTYDLYGNLVHFAANKSHLGFYPGASGVENFLDKLAEYKNSKGAIQFPYSKPLPAELVAEIVRFRVAENKKYEEYKEEYKKEKKQSKKNKEEK</sequence>
<evidence type="ECO:0000313" key="4">
    <source>
        <dbReference type="Proteomes" id="UP000050326"/>
    </source>
</evidence>
<proteinExistence type="predicted"/>
<evidence type="ECO:0000259" key="2">
    <source>
        <dbReference type="Pfam" id="PF08818"/>
    </source>
</evidence>
<dbReference type="RefSeq" id="WP_054876001.1">
    <property type="nucleotide sequence ID" value="NZ_LKET01000039.1"/>
</dbReference>
<dbReference type="Gene3D" id="3.90.1150.200">
    <property type="match status" value="1"/>
</dbReference>
<feature type="coiled-coil region" evidence="1">
    <location>
        <begin position="113"/>
        <end position="140"/>
    </location>
</feature>
<accession>A0A0P8W4Q6</accession>